<sequence>MAKKTIAALKEYFKAGKRPTESQFTDLIDSYIHMDAFNPNAYLPLSGGKMTGVLNLGNTSVTWISRDMSGATTNSNFARYFTKLTGSNGDIDSFGHYGAVTDTGVVSMNWGYIGGTAYNVKNAIRWTSDQRVAIGAGAAVVPTAGYALDVIGSEYVRGDVTIAGNFNTYQGSLTAQHQGINKLRADAVNTIISAASVSGTNGIFLRPAGDTVATNQIIISTNGTQYVDNYNLLFGSQTSTGSSIFHTNISGNVSGYGIWMAHNLQFNGTDFIQPRGSLNSWAFTVNNHKGFSFNRANTSGTNGSVVPLIELAKISSTGVISTLNTGSSDQWNAAYGWGNHSGKYFPVNYTNSVNAASYQSDMLAVPVGTYTGAVSLASTNLPFAQVGGLISFGSSAVSTRLLGARDNSDNLWFQSGDGKGAWRQLATRDWVIAQLGSVSTAQRMPTELSEAQIEESITPIKKEYKIGSGSYLELNDETSFITVTGNQSSDMVCNIKELYGEQEIRIINLSASSLLKLQLQGNQVATVEPMKCMKIYISVDLQMVNLGQSTLEILSEQKI</sequence>
<dbReference type="EMBL" id="QNUE01000004">
    <property type="protein sequence ID" value="REC67857.1"/>
    <property type="molecule type" value="Genomic_DNA"/>
</dbReference>
<reference evidence="1 2" key="1">
    <citation type="journal article" date="2007" name="Int. J. Syst. Evol. Microbiol.">
        <title>Chryseobacterium flavum sp. nov., isolated from polluted soil.</title>
        <authorList>
            <person name="Zhou Y."/>
            <person name="Dong J."/>
            <person name="Wang X."/>
            <person name="Huang X."/>
            <person name="Zhang K.Y."/>
            <person name="Zhang Y.Q."/>
            <person name="Guo Y.F."/>
            <person name="Lai R."/>
            <person name="Li W.J."/>
        </authorList>
    </citation>
    <scope>NUCLEOTIDE SEQUENCE [LARGE SCALE GENOMIC DNA]</scope>
    <source>
        <strain evidence="1 2">KCTC 12877</strain>
    </source>
</reference>
<dbReference type="Proteomes" id="UP000256769">
    <property type="component" value="Unassembled WGS sequence"/>
</dbReference>
<protein>
    <submittedName>
        <fullName evidence="1">Uncharacterized protein</fullName>
    </submittedName>
</protein>
<accession>A0A3D9CQH2</accession>
<evidence type="ECO:0000313" key="2">
    <source>
        <dbReference type="Proteomes" id="UP000256769"/>
    </source>
</evidence>
<dbReference type="OrthoDB" id="1275253at2"/>
<organism evidence="1 2">
    <name type="scientific">Chryseobacterium flavum</name>
    <dbReference type="NCBI Taxonomy" id="415851"/>
    <lineage>
        <taxon>Bacteria</taxon>
        <taxon>Pseudomonadati</taxon>
        <taxon>Bacteroidota</taxon>
        <taxon>Flavobacteriia</taxon>
        <taxon>Flavobacteriales</taxon>
        <taxon>Weeksellaceae</taxon>
        <taxon>Chryseobacterium group</taxon>
        <taxon>Chryseobacterium</taxon>
    </lineage>
</organism>
<dbReference type="AlphaFoldDB" id="A0A3D9CQH2"/>
<proteinExistence type="predicted"/>
<dbReference type="RefSeq" id="WP_115957751.1">
    <property type="nucleotide sequence ID" value="NZ_CBCRVL010000004.1"/>
</dbReference>
<gene>
    <name evidence="1" type="ORF">DRF59_05865</name>
</gene>
<name>A0A3D9CQH2_9FLAO</name>
<keyword evidence="2" id="KW-1185">Reference proteome</keyword>
<comment type="caution">
    <text evidence="1">The sequence shown here is derived from an EMBL/GenBank/DDBJ whole genome shotgun (WGS) entry which is preliminary data.</text>
</comment>
<evidence type="ECO:0000313" key="1">
    <source>
        <dbReference type="EMBL" id="REC67857.1"/>
    </source>
</evidence>